<organism evidence="1">
    <name type="scientific">uncultured organism</name>
    <dbReference type="NCBI Taxonomy" id="155900"/>
    <lineage>
        <taxon>unclassified sequences</taxon>
        <taxon>environmental samples</taxon>
    </lineage>
</organism>
<accession>M1PRI6</accession>
<evidence type="ECO:0000313" key="1">
    <source>
        <dbReference type="EMBL" id="AGF87275.1"/>
    </source>
</evidence>
<dbReference type="SUPFAM" id="SSF53850">
    <property type="entry name" value="Periplasmic binding protein-like II"/>
    <property type="match status" value="1"/>
</dbReference>
<dbReference type="EMBL" id="KC157640">
    <property type="protein sequence ID" value="AGF87275.1"/>
    <property type="molecule type" value="Genomic_DNA"/>
</dbReference>
<dbReference type="PANTHER" id="PTHR35841">
    <property type="entry name" value="PHOSPHONATES-BINDING PERIPLASMIC PROTEIN"/>
    <property type="match status" value="1"/>
</dbReference>
<sequence length="290" mass="31981">MEPPIDPFRRRTLGLLAAVALGALGCARAEEAQPLRFGIQPFRTAEVLLTLHKGLLDHLAQVLGRPLRFSTRPTYDAYTKALLASEFDLAIMPPHIAVWLAGRGDWELEAKYEVRMSAILVGRNATPAPEAEALRGRRIALGDPDSIVSLVARETLTRLGLVPQRNFTLVLTASHGASLQALANGSVDYAIVANTVYGQFRARYPSLQAVPFGPDVPHLMAAARRALPEALRTRFRAALLSFHETEAGRRFFADTGYRRFVPITEADFAEMAPFLPDLDRRYASPPELSR</sequence>
<dbReference type="Gene3D" id="3.40.190.10">
    <property type="entry name" value="Periplasmic binding protein-like II"/>
    <property type="match status" value="2"/>
</dbReference>
<dbReference type="PANTHER" id="PTHR35841:SF1">
    <property type="entry name" value="PHOSPHONATES-BINDING PERIPLASMIC PROTEIN"/>
    <property type="match status" value="1"/>
</dbReference>
<dbReference type="AlphaFoldDB" id="M1PRI6"/>
<dbReference type="Pfam" id="PF12974">
    <property type="entry name" value="Phosphonate-bd"/>
    <property type="match status" value="1"/>
</dbReference>
<name>M1PRI6_9ZZZZ</name>
<protein>
    <submittedName>
        <fullName evidence="1">ABC-type phosphate/phosphonate transport system periplasmic component</fullName>
    </submittedName>
</protein>
<proteinExistence type="predicted"/>
<reference evidence="1" key="1">
    <citation type="journal article" date="2014" name="PLoS ONE">
        <title>New hydrocarbon degradation pathways in the microbial metagenome from brazilian petroleum reservoirs.</title>
        <authorList>
            <person name="Sierra-Garcia I.N."/>
            <person name="Correa Alvarez J."/>
            <person name="Pantaroto de Vasconcellos S."/>
            <person name="Pereira de Souza A."/>
            <person name="Dos Santos Neto E.V."/>
            <person name="de Oliveira V.M."/>
        </authorList>
    </citation>
    <scope>NUCLEOTIDE SEQUENCE</scope>
</reference>